<feature type="transmembrane region" description="Helical" evidence="1">
    <location>
        <begin position="176"/>
        <end position="195"/>
    </location>
</feature>
<protein>
    <submittedName>
        <fullName evidence="3">GGDEF domain-containing protein</fullName>
    </submittedName>
</protein>
<dbReference type="Gene3D" id="3.30.70.270">
    <property type="match status" value="1"/>
</dbReference>
<dbReference type="InterPro" id="IPR029787">
    <property type="entry name" value="Nucleotide_cyclase"/>
</dbReference>
<dbReference type="EMBL" id="RIAX01000001">
    <property type="protein sequence ID" value="RNF40925.1"/>
    <property type="molecule type" value="Genomic_DNA"/>
</dbReference>
<dbReference type="PANTHER" id="PTHR45138">
    <property type="entry name" value="REGULATORY COMPONENTS OF SENSORY TRANSDUCTION SYSTEM"/>
    <property type="match status" value="1"/>
</dbReference>
<dbReference type="InterPro" id="IPR003018">
    <property type="entry name" value="GAF"/>
</dbReference>
<dbReference type="Pfam" id="PF13185">
    <property type="entry name" value="GAF_2"/>
    <property type="match status" value="1"/>
</dbReference>
<feature type="transmembrane region" description="Helical" evidence="1">
    <location>
        <begin position="201"/>
        <end position="219"/>
    </location>
</feature>
<comment type="caution">
    <text evidence="3">The sequence shown here is derived from an EMBL/GenBank/DDBJ whole genome shotgun (WGS) entry which is preliminary data.</text>
</comment>
<dbReference type="OrthoDB" id="9759607at2"/>
<dbReference type="PROSITE" id="PS50887">
    <property type="entry name" value="GGDEF"/>
    <property type="match status" value="1"/>
</dbReference>
<dbReference type="GO" id="GO:0043709">
    <property type="term" value="P:cell adhesion involved in single-species biofilm formation"/>
    <property type="evidence" value="ECO:0007669"/>
    <property type="project" value="TreeGrafter"/>
</dbReference>
<dbReference type="InterPro" id="IPR050469">
    <property type="entry name" value="Diguanylate_Cyclase"/>
</dbReference>
<evidence type="ECO:0000313" key="4">
    <source>
        <dbReference type="Proteomes" id="UP000275473"/>
    </source>
</evidence>
<dbReference type="NCBIfam" id="TIGR00254">
    <property type="entry name" value="GGDEF"/>
    <property type="match status" value="1"/>
</dbReference>
<proteinExistence type="predicted"/>
<evidence type="ECO:0000259" key="2">
    <source>
        <dbReference type="PROSITE" id="PS50887"/>
    </source>
</evidence>
<dbReference type="CDD" id="cd01949">
    <property type="entry name" value="GGDEF"/>
    <property type="match status" value="1"/>
</dbReference>
<accession>A0A3M8PB59</accession>
<dbReference type="AlphaFoldDB" id="A0A3M8PB59"/>
<dbReference type="SUPFAM" id="SSF55073">
    <property type="entry name" value="Nucleotide cyclase"/>
    <property type="match status" value="1"/>
</dbReference>
<evidence type="ECO:0000256" key="1">
    <source>
        <dbReference type="SAM" id="Phobius"/>
    </source>
</evidence>
<sequence>MEVTVKRKVILWSLWLLIVPPGLLLIYRYFPPSGPFGTELIAFSVLAVLTAFMPLTINGTPLYLVQWVTIAVFLKYGIFVEILLSQLTMIVLLFRSRSNDPRSIRFPFNSFMFFILSAVAGFTYLLAGGNIGSFDLLHVIYFSLIYQLVYIVANHIFLYVYSMLIGEYKRFLSIDTIWDFVITFLVFPYAITLYITNAFIGLPALLLLGIPFLMMTALLRMYNNSERINNDLKKTGAIGHQLAARLSVDEVLDQFVLKVAHMFRAEFAYILDYRNGKLQMLRMFENGEFQSFKVPPVRYNKGIAGLVLVTDTPVIYHKKKQWNHIIADYVPEGAESLMATLISRNNYTEGVLVLASKKKHAFVSHQLKILDILSTHLAVAHEKAEYVETAIAKSERCGLTKLYNYRYLEEKLTDCMQQVNAGELEHLSLVMMDIDHFKAINDEYGHQSGNDILVQLAGIIKEEVGSEGTVARYGGEEFVVLFTDYGKDLTLLFAEKLRQRIEDTEFEIQSDLGEERETLKVKITLSIGVSTAPEDSDEAMSLIRNADRALYIGAKQAGRNKVAAYAK</sequence>
<dbReference type="InterPro" id="IPR000160">
    <property type="entry name" value="GGDEF_dom"/>
</dbReference>
<keyword evidence="4" id="KW-1185">Reference proteome</keyword>
<dbReference type="Pfam" id="PF00990">
    <property type="entry name" value="GGDEF"/>
    <property type="match status" value="1"/>
</dbReference>
<keyword evidence="1" id="KW-1133">Transmembrane helix</keyword>
<dbReference type="SUPFAM" id="SSF55781">
    <property type="entry name" value="GAF domain-like"/>
    <property type="match status" value="1"/>
</dbReference>
<organism evidence="3 4">
    <name type="scientific">Planococcus salinus</name>
    <dbReference type="NCBI Taxonomy" id="1848460"/>
    <lineage>
        <taxon>Bacteria</taxon>
        <taxon>Bacillati</taxon>
        <taxon>Bacillota</taxon>
        <taxon>Bacilli</taxon>
        <taxon>Bacillales</taxon>
        <taxon>Caryophanaceae</taxon>
        <taxon>Planococcus</taxon>
    </lineage>
</organism>
<dbReference type="FunFam" id="3.30.70.270:FF:000001">
    <property type="entry name" value="Diguanylate cyclase domain protein"/>
    <property type="match status" value="1"/>
</dbReference>
<keyword evidence="1" id="KW-0812">Transmembrane</keyword>
<keyword evidence="1" id="KW-0472">Membrane</keyword>
<gene>
    <name evidence="3" type="ORF">EEX84_00800</name>
</gene>
<evidence type="ECO:0000313" key="3">
    <source>
        <dbReference type="EMBL" id="RNF40925.1"/>
    </source>
</evidence>
<dbReference type="SMART" id="SM00267">
    <property type="entry name" value="GGDEF"/>
    <property type="match status" value="1"/>
</dbReference>
<dbReference type="InterPro" id="IPR043128">
    <property type="entry name" value="Rev_trsase/Diguanyl_cyclase"/>
</dbReference>
<name>A0A3M8PB59_9BACL</name>
<feature type="domain" description="GGDEF" evidence="2">
    <location>
        <begin position="425"/>
        <end position="567"/>
    </location>
</feature>
<dbReference type="Gene3D" id="3.30.450.40">
    <property type="match status" value="1"/>
</dbReference>
<dbReference type="Proteomes" id="UP000275473">
    <property type="component" value="Unassembled WGS sequence"/>
</dbReference>
<reference evidence="3 4" key="1">
    <citation type="journal article" date="2018" name="Int. J. Syst. Evol. Microbiol.">
        <title>Planococcus salinus sp. nov., a moderately halophilic bacterium isolated from a saline-alkali soil.</title>
        <authorList>
            <person name="Gan L."/>
        </authorList>
    </citation>
    <scope>NUCLEOTIDE SEQUENCE [LARGE SCALE GENOMIC DNA]</scope>
    <source>
        <strain evidence="3 4">LCB217</strain>
    </source>
</reference>
<feature type="transmembrane region" description="Helical" evidence="1">
    <location>
        <begin position="12"/>
        <end position="30"/>
    </location>
</feature>
<dbReference type="InterPro" id="IPR029016">
    <property type="entry name" value="GAF-like_dom_sf"/>
</dbReference>
<dbReference type="GO" id="GO:0052621">
    <property type="term" value="F:diguanylate cyclase activity"/>
    <property type="evidence" value="ECO:0007669"/>
    <property type="project" value="TreeGrafter"/>
</dbReference>
<feature type="transmembrane region" description="Helical" evidence="1">
    <location>
        <begin position="106"/>
        <end position="127"/>
    </location>
</feature>
<feature type="transmembrane region" description="Helical" evidence="1">
    <location>
        <begin position="70"/>
        <end position="94"/>
    </location>
</feature>
<feature type="transmembrane region" description="Helical" evidence="1">
    <location>
        <begin position="42"/>
        <end position="64"/>
    </location>
</feature>
<dbReference type="GO" id="GO:0005886">
    <property type="term" value="C:plasma membrane"/>
    <property type="evidence" value="ECO:0007669"/>
    <property type="project" value="TreeGrafter"/>
</dbReference>
<dbReference type="GO" id="GO:1902201">
    <property type="term" value="P:negative regulation of bacterial-type flagellum-dependent cell motility"/>
    <property type="evidence" value="ECO:0007669"/>
    <property type="project" value="TreeGrafter"/>
</dbReference>
<dbReference type="RefSeq" id="WP_123163675.1">
    <property type="nucleotide sequence ID" value="NZ_RIAX01000001.1"/>
</dbReference>
<feature type="transmembrane region" description="Helical" evidence="1">
    <location>
        <begin position="139"/>
        <end position="164"/>
    </location>
</feature>
<dbReference type="PANTHER" id="PTHR45138:SF9">
    <property type="entry name" value="DIGUANYLATE CYCLASE DGCM-RELATED"/>
    <property type="match status" value="1"/>
</dbReference>